<organism evidence="2 3">
    <name type="scientific">Gulo gulo</name>
    <name type="common">Wolverine</name>
    <name type="synonym">Gluton</name>
    <dbReference type="NCBI Taxonomy" id="48420"/>
    <lineage>
        <taxon>Eukaryota</taxon>
        <taxon>Metazoa</taxon>
        <taxon>Chordata</taxon>
        <taxon>Craniata</taxon>
        <taxon>Vertebrata</taxon>
        <taxon>Euteleostomi</taxon>
        <taxon>Mammalia</taxon>
        <taxon>Eutheria</taxon>
        <taxon>Laurasiatheria</taxon>
        <taxon>Carnivora</taxon>
        <taxon>Caniformia</taxon>
        <taxon>Musteloidea</taxon>
        <taxon>Mustelidae</taxon>
        <taxon>Guloninae</taxon>
        <taxon>Gulo</taxon>
    </lineage>
</organism>
<reference evidence="2 3" key="1">
    <citation type="submission" date="2018-10" db="EMBL/GenBank/DDBJ databases">
        <authorList>
            <person name="Ekblom R."/>
            <person name="Jareborg N."/>
        </authorList>
    </citation>
    <scope>NUCLEOTIDE SEQUENCE [LARGE SCALE GENOMIC DNA]</scope>
    <source>
        <tissue evidence="2">Muscle</tissue>
    </source>
</reference>
<sequence>AGRAGAHRAHSGRQSSQGDRSSCQSPGHTLLPARTGTRGHSQDRSGPVDSLPGGKRMVASPASSPSLCHVSPETGWAAGTSPASAHPGISPPRSSAGGQASSAVPPAQPISQTRGKSPRLREGCCPWQDAQLASVCRGPQALQGVERRKQLASRDTGVIRTLSTLAQPGAKHSGRIRKTDGQGAILSPGWLGPAPPKRREQPHPPSPATHAGCSSPPGSRQGRGRPRWLRHRRPHGDTHSAPHSQVQTAPGGTLQGQGQVPGAGPGALASHPQPWDEQPLPRTAQRALLSTALPRGAGWAGWGAGGRGQSWPCVEVSGAARGPC</sequence>
<dbReference type="Proteomes" id="UP000269945">
    <property type="component" value="Unassembled WGS sequence"/>
</dbReference>
<feature type="non-terminal residue" evidence="2">
    <location>
        <position position="1"/>
    </location>
</feature>
<feature type="compositionally biased region" description="Low complexity" evidence="1">
    <location>
        <begin position="12"/>
        <end position="25"/>
    </location>
</feature>
<feature type="compositionally biased region" description="Gly residues" evidence="1">
    <location>
        <begin position="253"/>
        <end position="265"/>
    </location>
</feature>
<name>A0A9X9LUD8_GULGU</name>
<dbReference type="EMBL" id="CYRY02018609">
    <property type="protein sequence ID" value="VCW96586.1"/>
    <property type="molecule type" value="Genomic_DNA"/>
</dbReference>
<keyword evidence="3" id="KW-1185">Reference proteome</keyword>
<accession>A0A9X9LUD8</accession>
<feature type="region of interest" description="Disordered" evidence="1">
    <location>
        <begin position="1"/>
        <end position="123"/>
    </location>
</feature>
<gene>
    <name evidence="2" type="ORF">BN2614_LOCUS1</name>
</gene>
<protein>
    <submittedName>
        <fullName evidence="2">Uncharacterized protein</fullName>
    </submittedName>
</protein>
<feature type="region of interest" description="Disordered" evidence="1">
    <location>
        <begin position="164"/>
        <end position="286"/>
    </location>
</feature>
<feature type="compositionally biased region" description="Basic residues" evidence="1">
    <location>
        <begin position="222"/>
        <end position="234"/>
    </location>
</feature>
<feature type="compositionally biased region" description="Basic residues" evidence="1">
    <location>
        <begin position="1"/>
        <end position="11"/>
    </location>
</feature>
<evidence type="ECO:0000256" key="1">
    <source>
        <dbReference type="SAM" id="MobiDB-lite"/>
    </source>
</evidence>
<evidence type="ECO:0000313" key="3">
    <source>
        <dbReference type="Proteomes" id="UP000269945"/>
    </source>
</evidence>
<feature type="non-terminal residue" evidence="2">
    <location>
        <position position="324"/>
    </location>
</feature>
<feature type="compositionally biased region" description="Polar residues" evidence="1">
    <location>
        <begin position="241"/>
        <end position="250"/>
    </location>
</feature>
<evidence type="ECO:0000313" key="2">
    <source>
        <dbReference type="EMBL" id="VCW96586.1"/>
    </source>
</evidence>
<comment type="caution">
    <text evidence="2">The sequence shown here is derived from an EMBL/GenBank/DDBJ whole genome shotgun (WGS) entry which is preliminary data.</text>
</comment>
<proteinExistence type="predicted"/>
<dbReference type="AlphaFoldDB" id="A0A9X9LUD8"/>
<feature type="compositionally biased region" description="Polar residues" evidence="1">
    <location>
        <begin position="92"/>
        <end position="102"/>
    </location>
</feature>